<comment type="caution">
    <text evidence="2">The sequence shown here is derived from an EMBL/GenBank/DDBJ whole genome shotgun (WGS) entry which is preliminary data.</text>
</comment>
<feature type="region of interest" description="Disordered" evidence="1">
    <location>
        <begin position="112"/>
        <end position="134"/>
    </location>
</feature>
<accession>A0A9D4B7H8</accession>
<keyword evidence="3" id="KW-1185">Reference proteome</keyword>
<dbReference type="AlphaFoldDB" id="A0A9D4B7H8"/>
<dbReference type="EMBL" id="JAHDVG010000465">
    <property type="protein sequence ID" value="KAH1184138.1"/>
    <property type="molecule type" value="Genomic_DNA"/>
</dbReference>
<dbReference type="GO" id="GO:0055013">
    <property type="term" value="P:cardiac muscle cell development"/>
    <property type="evidence" value="ECO:0007669"/>
    <property type="project" value="TreeGrafter"/>
</dbReference>
<dbReference type="GO" id="GO:0004674">
    <property type="term" value="F:protein serine/threonine kinase activity"/>
    <property type="evidence" value="ECO:0007669"/>
    <property type="project" value="UniProtKB-EC"/>
</dbReference>
<protein>
    <submittedName>
        <fullName evidence="2">Uncharacterized protein</fullName>
    </submittedName>
</protein>
<evidence type="ECO:0000313" key="2">
    <source>
        <dbReference type="EMBL" id="KAH1184138.1"/>
    </source>
</evidence>
<gene>
    <name evidence="2" type="ORF">KIL84_014754</name>
</gene>
<name>A0A9D4B7H8_9SAUR</name>
<evidence type="ECO:0000256" key="1">
    <source>
        <dbReference type="SAM" id="MobiDB-lite"/>
    </source>
</evidence>
<dbReference type="InterPro" id="IPR011009">
    <property type="entry name" value="Kinase-like_dom_sf"/>
</dbReference>
<dbReference type="SUPFAM" id="SSF56112">
    <property type="entry name" value="Protein kinase-like (PK-like)"/>
    <property type="match status" value="1"/>
</dbReference>
<sequence>MTPMVFAKGLADSGYWGDKFFGRVVSEDMEVGAGFLRKAWRARTIYGLEPVFESGRTCILKVHNLIVFGTKNENTLIEKNYDITIQVGPGPPAGMPRPRPLPPCSRQAGPGLAPSLHAPGRRAPALPPPSMLPAGGSRPHPLVPAVWGQPENPDLAQCFDCCCLHCTHTLYFVCPSPHLAHCSCPACSPHPCPPGLLPTCYPAQCHSSAPPCTRQPVQPWPHSSSLLPLSLICLSSCTSQCLEQPPPAWAPAPGLLAPLASYPLTSAFLPLPASPELSLVLPAQPQTASCLLLCSWASCCHTSPEGQGPAPIVCSMAVQCSYPSCLLSPTLRDGEALVV</sequence>
<evidence type="ECO:0000313" key="3">
    <source>
        <dbReference type="Proteomes" id="UP000827986"/>
    </source>
</evidence>
<dbReference type="PANTHER" id="PTHR47091">
    <property type="entry name" value="ALPHA-PROTEIN KINASE 2-RELATED"/>
    <property type="match status" value="1"/>
</dbReference>
<dbReference type="GO" id="GO:0005634">
    <property type="term" value="C:nucleus"/>
    <property type="evidence" value="ECO:0007669"/>
    <property type="project" value="TreeGrafter"/>
</dbReference>
<dbReference type="Proteomes" id="UP000827986">
    <property type="component" value="Unassembled WGS sequence"/>
</dbReference>
<reference evidence="2" key="1">
    <citation type="submission" date="2021-09" db="EMBL/GenBank/DDBJ databases">
        <title>The genome of Mauremys mutica provides insights into the evolution of semi-aquatic lifestyle.</title>
        <authorList>
            <person name="Gong S."/>
            <person name="Gao Y."/>
        </authorList>
    </citation>
    <scope>NUCLEOTIDE SEQUENCE</scope>
    <source>
        <strain evidence="2">MM-2020</strain>
        <tissue evidence="2">Muscle</tissue>
    </source>
</reference>
<dbReference type="PANTHER" id="PTHR47091:SF1">
    <property type="entry name" value="ALPHA-PROTEIN KINASE 3"/>
    <property type="match status" value="1"/>
</dbReference>
<organism evidence="2 3">
    <name type="scientific">Mauremys mutica</name>
    <name type="common">yellowpond turtle</name>
    <dbReference type="NCBI Taxonomy" id="74926"/>
    <lineage>
        <taxon>Eukaryota</taxon>
        <taxon>Metazoa</taxon>
        <taxon>Chordata</taxon>
        <taxon>Craniata</taxon>
        <taxon>Vertebrata</taxon>
        <taxon>Euteleostomi</taxon>
        <taxon>Archelosauria</taxon>
        <taxon>Testudinata</taxon>
        <taxon>Testudines</taxon>
        <taxon>Cryptodira</taxon>
        <taxon>Durocryptodira</taxon>
        <taxon>Testudinoidea</taxon>
        <taxon>Geoemydidae</taxon>
        <taxon>Geoemydinae</taxon>
        <taxon>Mauremys</taxon>
    </lineage>
</organism>
<proteinExistence type="predicted"/>